<evidence type="ECO:0000259" key="3">
    <source>
        <dbReference type="SMART" id="SM01000"/>
    </source>
</evidence>
<dbReference type="GO" id="GO:0005737">
    <property type="term" value="C:cytoplasm"/>
    <property type="evidence" value="ECO:0007669"/>
    <property type="project" value="TreeGrafter"/>
</dbReference>
<feature type="region of interest" description="Disordered" evidence="2">
    <location>
        <begin position="41"/>
        <end position="63"/>
    </location>
</feature>
<dbReference type="eggNOG" id="KOG3798">
    <property type="taxonomic scope" value="Eukaryota"/>
</dbReference>
<sequence>MLAFRTINSLETLGRSVLSSAQRCNTLDLSRNHLNACIATMSGRNPSKSTPSHHDTDGRFNNPWDTWKESGLRDVLKWQYDRRQRKVPSGGWLVGNRHPTSQEFLAAFPVHKLERSTLSDGPDECISAVWMGHASVLIRMEGVTFLTDPVFSERCSPVQWMGPKRLVPAPHLDKSVLPSLDFVMISHNHYDHLDHGTVVRLHKQYGDALTWYVPLGLQKWFHSCKITNVKELDWWQSVRHPGSQVTVAMTPAQHWSSRTGRDRRQTLWGGYAVLGKQLRFWFAGDTGYCPVFKEIGDRYGPFDLSAIPIGAYEPRDFMRPQHVNPQEAVQDVRSMQSIGIHCCTFCLTDEAMDEPPQLLTRHAAAAGLVPISFVTLQHGEVGGEEQNKLPWSREKIDELTKGLAANLDASLGNAEILGVKSLTGEAYLTTRKQNKKFAVFELNIVLDWRGTWEEDGKEVKGEVKVSEYSSIDPEEYTFEVTVEGADSGSTAGANLRAAVQGLEHQLFSRLQQFVAELNAL</sequence>
<gene>
    <name evidence="4" type="ORF">COCSUDRAFT_49353</name>
</gene>
<evidence type="ECO:0000256" key="1">
    <source>
        <dbReference type="ARBA" id="ARBA00006817"/>
    </source>
</evidence>
<dbReference type="Pfam" id="PF12706">
    <property type="entry name" value="Lactamase_B_2"/>
    <property type="match status" value="1"/>
</dbReference>
<dbReference type="Gene3D" id="3.60.15.10">
    <property type="entry name" value="Ribonuclease Z/Hydroxyacylglutathione hydrolase-like"/>
    <property type="match status" value="1"/>
</dbReference>
<evidence type="ECO:0000313" key="5">
    <source>
        <dbReference type="Proteomes" id="UP000007264"/>
    </source>
</evidence>
<dbReference type="GO" id="GO:0001671">
    <property type="term" value="F:ATPase activator activity"/>
    <property type="evidence" value="ECO:0007669"/>
    <property type="project" value="InterPro"/>
</dbReference>
<dbReference type="Pfam" id="PF09229">
    <property type="entry name" value="Aha1_N"/>
    <property type="match status" value="1"/>
</dbReference>
<dbReference type="Proteomes" id="UP000007264">
    <property type="component" value="Unassembled WGS sequence"/>
</dbReference>
<dbReference type="OrthoDB" id="332863at2759"/>
<dbReference type="InterPro" id="IPR036338">
    <property type="entry name" value="Aha1"/>
</dbReference>
<dbReference type="RefSeq" id="XP_005642829.1">
    <property type="nucleotide sequence ID" value="XM_005642772.1"/>
</dbReference>
<name>I0YIR6_COCSC</name>
<dbReference type="InterPro" id="IPR001279">
    <property type="entry name" value="Metallo-B-lactamas"/>
</dbReference>
<keyword evidence="5" id="KW-1185">Reference proteome</keyword>
<evidence type="ECO:0000313" key="4">
    <source>
        <dbReference type="EMBL" id="EIE18285.1"/>
    </source>
</evidence>
<dbReference type="Gene3D" id="3.15.10.20">
    <property type="entry name" value="Activator of Hsp90 ATPase Aha1, N-terminal domain"/>
    <property type="match status" value="1"/>
</dbReference>
<reference evidence="4 5" key="1">
    <citation type="journal article" date="2012" name="Genome Biol.">
        <title>The genome of the polar eukaryotic microalga coccomyxa subellipsoidea reveals traits of cold adaptation.</title>
        <authorList>
            <person name="Blanc G."/>
            <person name="Agarkova I."/>
            <person name="Grimwood J."/>
            <person name="Kuo A."/>
            <person name="Brueggeman A."/>
            <person name="Dunigan D."/>
            <person name="Gurnon J."/>
            <person name="Ladunga I."/>
            <person name="Lindquist E."/>
            <person name="Lucas S."/>
            <person name="Pangilinan J."/>
            <person name="Proschold T."/>
            <person name="Salamov A."/>
            <person name="Schmutz J."/>
            <person name="Weeks D."/>
            <person name="Yamada T."/>
            <person name="Claverie J.M."/>
            <person name="Grigoriev I."/>
            <person name="Van Etten J."/>
            <person name="Lomsadze A."/>
            <person name="Borodovsky M."/>
        </authorList>
    </citation>
    <scope>NUCLEOTIDE SEQUENCE [LARGE SCALE GENOMIC DNA]</scope>
    <source>
        <strain evidence="4 5">C-169</strain>
    </source>
</reference>
<dbReference type="SMART" id="SM01000">
    <property type="entry name" value="Aha1_N"/>
    <property type="match status" value="1"/>
</dbReference>
<dbReference type="PANTHER" id="PTHR15032:SF4">
    <property type="entry name" value="N-ACYL-PHOSPHATIDYLETHANOLAMINE-HYDROLYZING PHOSPHOLIPASE D"/>
    <property type="match status" value="1"/>
</dbReference>
<dbReference type="KEGG" id="csl:COCSUDRAFT_49353"/>
<dbReference type="SUPFAM" id="SSF56281">
    <property type="entry name" value="Metallo-hydrolase/oxidoreductase"/>
    <property type="match status" value="1"/>
</dbReference>
<accession>I0YIR6</accession>
<dbReference type="GO" id="GO:0051087">
    <property type="term" value="F:protein-folding chaperone binding"/>
    <property type="evidence" value="ECO:0007669"/>
    <property type="project" value="InterPro"/>
</dbReference>
<evidence type="ECO:0000256" key="2">
    <source>
        <dbReference type="SAM" id="MobiDB-lite"/>
    </source>
</evidence>
<dbReference type="AlphaFoldDB" id="I0YIR6"/>
<dbReference type="InterPro" id="IPR036866">
    <property type="entry name" value="RibonucZ/Hydroxyglut_hydro"/>
</dbReference>
<dbReference type="EMBL" id="AGSI01000025">
    <property type="protein sequence ID" value="EIE18285.1"/>
    <property type="molecule type" value="Genomic_DNA"/>
</dbReference>
<dbReference type="PANTHER" id="PTHR15032">
    <property type="entry name" value="N-ACYL-PHOSPHATIDYLETHANOLAMINE-HYDROLYZING PHOSPHOLIPASE D"/>
    <property type="match status" value="1"/>
</dbReference>
<comment type="similarity">
    <text evidence="1">Belongs to the AHA1 family.</text>
</comment>
<dbReference type="STRING" id="574566.I0YIR6"/>
<protein>
    <submittedName>
        <fullName evidence="4">Metallo-hydrolase/oxidoreductase</fullName>
    </submittedName>
</protein>
<comment type="caution">
    <text evidence="4">The sequence shown here is derived from an EMBL/GenBank/DDBJ whole genome shotgun (WGS) entry which is preliminary data.</text>
</comment>
<dbReference type="InterPro" id="IPR015310">
    <property type="entry name" value="AHSA1-like_N"/>
</dbReference>
<dbReference type="GeneID" id="17036192"/>
<proteinExistence type="inferred from homology"/>
<feature type="domain" description="Activator of Hsp90 ATPase AHSA1-like N-terminal" evidence="3">
    <location>
        <begin position="385"/>
        <end position="519"/>
    </location>
</feature>
<organism evidence="4 5">
    <name type="scientific">Coccomyxa subellipsoidea (strain C-169)</name>
    <name type="common">Green microalga</name>
    <dbReference type="NCBI Taxonomy" id="574566"/>
    <lineage>
        <taxon>Eukaryota</taxon>
        <taxon>Viridiplantae</taxon>
        <taxon>Chlorophyta</taxon>
        <taxon>core chlorophytes</taxon>
        <taxon>Trebouxiophyceae</taxon>
        <taxon>Trebouxiophyceae incertae sedis</taxon>
        <taxon>Coccomyxaceae</taxon>
        <taxon>Coccomyxa</taxon>
        <taxon>Coccomyxa subellipsoidea</taxon>
    </lineage>
</organism>
<dbReference type="GO" id="GO:0016787">
    <property type="term" value="F:hydrolase activity"/>
    <property type="evidence" value="ECO:0007669"/>
    <property type="project" value="UniProtKB-KW"/>
</dbReference>
<dbReference type="SUPFAM" id="SSF103111">
    <property type="entry name" value="Activator of Hsp90 ATPase, Aha1"/>
    <property type="match status" value="1"/>
</dbReference>